<feature type="non-terminal residue" evidence="4">
    <location>
        <position position="1"/>
    </location>
</feature>
<comment type="catalytic activity">
    <reaction evidence="1">
        <text>ATP + protein L-histidine = ADP + protein N-phospho-L-histidine.</text>
        <dbReference type="EC" id="2.7.13.3"/>
    </reaction>
</comment>
<reference evidence="5" key="2">
    <citation type="submission" date="2019-06" db="EMBL/GenBank/DDBJ databases">
        <title>Co-occurence of chitin degradation, pigmentation and bioactivity in marine Pseudoalteromonas.</title>
        <authorList>
            <person name="Sonnenschein E.C."/>
            <person name="Bech P.K."/>
        </authorList>
    </citation>
    <scope>NUCLEOTIDE SEQUENCE [LARGE SCALE GENOMIC DNA]</scope>
    <source>
        <strain evidence="5">S3790</strain>
    </source>
</reference>
<comment type="caution">
    <text evidence="4">The sequence shown here is derived from an EMBL/GenBank/DDBJ whole genome shotgun (WGS) entry which is preliminary data.</text>
</comment>
<dbReference type="EC" id="2.7.13.3" evidence="2"/>
<dbReference type="InterPro" id="IPR003661">
    <property type="entry name" value="HisK_dim/P_dom"/>
</dbReference>
<protein>
    <recommendedName>
        <fullName evidence="2">histidine kinase</fullName>
        <ecNumber evidence="2">2.7.13.3</ecNumber>
    </recommendedName>
</protein>
<dbReference type="Proteomes" id="UP000307217">
    <property type="component" value="Unassembled WGS sequence"/>
</dbReference>
<evidence type="ECO:0000256" key="2">
    <source>
        <dbReference type="ARBA" id="ARBA00012438"/>
    </source>
</evidence>
<dbReference type="EMBL" id="PNBX01000230">
    <property type="protein sequence ID" value="TMO59514.1"/>
    <property type="molecule type" value="Genomic_DNA"/>
</dbReference>
<evidence type="ECO:0000256" key="1">
    <source>
        <dbReference type="ARBA" id="ARBA00000085"/>
    </source>
</evidence>
<dbReference type="CDD" id="cd00082">
    <property type="entry name" value="HisKA"/>
    <property type="match status" value="1"/>
</dbReference>
<dbReference type="SMART" id="SM00388">
    <property type="entry name" value="HisKA"/>
    <property type="match status" value="1"/>
</dbReference>
<dbReference type="InterPro" id="IPR036097">
    <property type="entry name" value="HisK_dim/P_sf"/>
</dbReference>
<evidence type="ECO:0000313" key="5">
    <source>
        <dbReference type="Proteomes" id="UP000307217"/>
    </source>
</evidence>
<keyword evidence="4" id="KW-0418">Kinase</keyword>
<feature type="non-terminal residue" evidence="4">
    <location>
        <position position="104"/>
    </location>
</feature>
<keyword evidence="4" id="KW-0808">Transferase</keyword>
<feature type="domain" description="Signal transduction histidine kinase dimerisation/phosphoacceptor" evidence="3">
    <location>
        <begin position="27"/>
        <end position="91"/>
    </location>
</feature>
<dbReference type="Gene3D" id="1.10.287.130">
    <property type="match status" value="1"/>
</dbReference>
<organism evidence="4 5">
    <name type="scientific">Pseudoalteromonas aurantia</name>
    <dbReference type="NCBI Taxonomy" id="43654"/>
    <lineage>
        <taxon>Bacteria</taxon>
        <taxon>Pseudomonadati</taxon>
        <taxon>Pseudomonadota</taxon>
        <taxon>Gammaproteobacteria</taxon>
        <taxon>Alteromonadales</taxon>
        <taxon>Pseudoalteromonadaceae</taxon>
        <taxon>Pseudoalteromonas</taxon>
    </lineage>
</organism>
<name>A0A5S3UTW0_9GAMM</name>
<gene>
    <name evidence="4" type="ORF">CWC19_21310</name>
</gene>
<proteinExistence type="predicted"/>
<evidence type="ECO:0000313" key="4">
    <source>
        <dbReference type="EMBL" id="TMO59514.1"/>
    </source>
</evidence>
<reference evidence="4 5" key="1">
    <citation type="submission" date="2018-01" db="EMBL/GenBank/DDBJ databases">
        <authorList>
            <person name="Paulsen S."/>
            <person name="Gram L.K."/>
        </authorList>
    </citation>
    <scope>NUCLEOTIDE SEQUENCE [LARGE SCALE GENOMIC DNA]</scope>
    <source>
        <strain evidence="4 5">S3790</strain>
    </source>
</reference>
<dbReference type="GO" id="GO:0000155">
    <property type="term" value="F:phosphorelay sensor kinase activity"/>
    <property type="evidence" value="ECO:0007669"/>
    <property type="project" value="InterPro"/>
</dbReference>
<evidence type="ECO:0000259" key="3">
    <source>
        <dbReference type="SMART" id="SM00388"/>
    </source>
</evidence>
<sequence length="104" mass="11992">CLIFTRQKQKQRLFDVKAKLLADNLEQKNRLLADVSHELRTPLTALKLSIEALQFNLEPNIERAYIKVHSKISQLDNLIADIYRSVQFNNNALRLDKEACSVNA</sequence>
<accession>A0A5S3UTW0</accession>
<dbReference type="AlphaFoldDB" id="A0A5S3UTW0"/>
<dbReference type="SUPFAM" id="SSF47384">
    <property type="entry name" value="Homodimeric domain of signal transducing histidine kinase"/>
    <property type="match status" value="1"/>
</dbReference>
<dbReference type="RefSeq" id="WP_283957780.1">
    <property type="nucleotide sequence ID" value="NZ_PNBX01000230.1"/>
</dbReference>
<dbReference type="Pfam" id="PF00512">
    <property type="entry name" value="HisKA"/>
    <property type="match status" value="1"/>
</dbReference>